<keyword evidence="1" id="KW-0805">Transcription regulation</keyword>
<dbReference type="PANTHER" id="PTHR46796:SF6">
    <property type="entry name" value="ARAC SUBFAMILY"/>
    <property type="match status" value="1"/>
</dbReference>
<evidence type="ECO:0000256" key="2">
    <source>
        <dbReference type="ARBA" id="ARBA00023125"/>
    </source>
</evidence>
<dbReference type="Gene3D" id="1.10.10.60">
    <property type="entry name" value="Homeodomain-like"/>
    <property type="match status" value="1"/>
</dbReference>
<dbReference type="SUPFAM" id="SSF46689">
    <property type="entry name" value="Homeodomain-like"/>
    <property type="match status" value="1"/>
</dbReference>
<dbReference type="PROSITE" id="PS01124">
    <property type="entry name" value="HTH_ARAC_FAMILY_2"/>
    <property type="match status" value="1"/>
</dbReference>
<dbReference type="PROSITE" id="PS00041">
    <property type="entry name" value="HTH_ARAC_FAMILY_1"/>
    <property type="match status" value="1"/>
</dbReference>
<evidence type="ECO:0000259" key="4">
    <source>
        <dbReference type="PROSITE" id="PS01124"/>
    </source>
</evidence>
<protein>
    <submittedName>
        <fullName evidence="5">AraC family transcriptional regulator</fullName>
    </submittedName>
</protein>
<dbReference type="SMART" id="SM00342">
    <property type="entry name" value="HTH_ARAC"/>
    <property type="match status" value="1"/>
</dbReference>
<keyword evidence="6" id="KW-1185">Reference proteome</keyword>
<dbReference type="InterPro" id="IPR050204">
    <property type="entry name" value="AraC_XylS_family_regulators"/>
</dbReference>
<name>A0ABQ4E6R9_9ACTN</name>
<dbReference type="PRINTS" id="PR00032">
    <property type="entry name" value="HTHARAC"/>
</dbReference>
<evidence type="ECO:0000313" key="5">
    <source>
        <dbReference type="EMBL" id="GIG90416.1"/>
    </source>
</evidence>
<proteinExistence type="predicted"/>
<feature type="domain" description="HTH araC/xylS-type" evidence="4">
    <location>
        <begin position="218"/>
        <end position="319"/>
    </location>
</feature>
<gene>
    <name evidence="5" type="ORF">Pen02_53520</name>
</gene>
<comment type="caution">
    <text evidence="5">The sequence shown here is derived from an EMBL/GenBank/DDBJ whole genome shotgun (WGS) entry which is preliminary data.</text>
</comment>
<evidence type="ECO:0000313" key="6">
    <source>
        <dbReference type="Proteomes" id="UP000646749"/>
    </source>
</evidence>
<dbReference type="InterPro" id="IPR018062">
    <property type="entry name" value="HTH_AraC-typ_CS"/>
</dbReference>
<dbReference type="InterPro" id="IPR018060">
    <property type="entry name" value="HTH_AraC"/>
</dbReference>
<dbReference type="InterPro" id="IPR020449">
    <property type="entry name" value="Tscrpt_reg_AraC-type_HTH"/>
</dbReference>
<sequence length="331" mass="36935">MIEAAAFRTEDLPVADRFGVWCERLADLTAPMVMTSDHAADYRAKARILQLGAAQVWPTALQPIRCRRTPGLVRRSAPELYHLSLVLNGTFDIHQNGEHGVHRRHDLYVVDMSRPFDCGLVGGHRLAGIGMEIPKALLPLPESKVEKLLARRLPGRDGFGALLAGFLTRLSANADGYRPADGPRLGTVLVDLISALFAHALDAEHELPPGTHRRSLTLRIRAFVQQHLHDPQLTVSAVAAAHHISVSYLHRLFETEDVTVAAWIREQRLERARRDLVDPVLRTTPIHEIGRRWGFAHPAAFSRTFRSVHGVSPTVYRRKQFQPGPTTLQSP</sequence>
<dbReference type="Proteomes" id="UP000646749">
    <property type="component" value="Unassembled WGS sequence"/>
</dbReference>
<accession>A0ABQ4E6R9</accession>
<dbReference type="RefSeq" id="WP_203868839.1">
    <property type="nucleotide sequence ID" value="NZ_BONW01000028.1"/>
</dbReference>
<dbReference type="InterPro" id="IPR035418">
    <property type="entry name" value="AraC-bd_2"/>
</dbReference>
<dbReference type="PANTHER" id="PTHR46796">
    <property type="entry name" value="HTH-TYPE TRANSCRIPTIONAL ACTIVATOR RHAS-RELATED"/>
    <property type="match status" value="1"/>
</dbReference>
<reference evidence="5 6" key="1">
    <citation type="submission" date="2021-01" db="EMBL/GenBank/DDBJ databases">
        <title>Whole genome shotgun sequence of Plantactinospora endophytica NBRC 110450.</title>
        <authorList>
            <person name="Komaki H."/>
            <person name="Tamura T."/>
        </authorList>
    </citation>
    <scope>NUCLEOTIDE SEQUENCE [LARGE SCALE GENOMIC DNA]</scope>
    <source>
        <strain evidence="5 6">NBRC 110450</strain>
    </source>
</reference>
<organism evidence="5 6">
    <name type="scientific">Plantactinospora endophytica</name>
    <dbReference type="NCBI Taxonomy" id="673535"/>
    <lineage>
        <taxon>Bacteria</taxon>
        <taxon>Bacillati</taxon>
        <taxon>Actinomycetota</taxon>
        <taxon>Actinomycetes</taxon>
        <taxon>Micromonosporales</taxon>
        <taxon>Micromonosporaceae</taxon>
        <taxon>Plantactinospora</taxon>
    </lineage>
</organism>
<dbReference type="Pfam" id="PF14525">
    <property type="entry name" value="AraC_binding_2"/>
    <property type="match status" value="1"/>
</dbReference>
<dbReference type="Pfam" id="PF12833">
    <property type="entry name" value="HTH_18"/>
    <property type="match status" value="1"/>
</dbReference>
<dbReference type="InterPro" id="IPR009057">
    <property type="entry name" value="Homeodomain-like_sf"/>
</dbReference>
<evidence type="ECO:0000256" key="3">
    <source>
        <dbReference type="ARBA" id="ARBA00023163"/>
    </source>
</evidence>
<keyword evidence="2" id="KW-0238">DNA-binding</keyword>
<dbReference type="EMBL" id="BONW01000028">
    <property type="protein sequence ID" value="GIG90416.1"/>
    <property type="molecule type" value="Genomic_DNA"/>
</dbReference>
<evidence type="ECO:0000256" key="1">
    <source>
        <dbReference type="ARBA" id="ARBA00023015"/>
    </source>
</evidence>
<keyword evidence="3" id="KW-0804">Transcription</keyword>